<evidence type="ECO:0000256" key="3">
    <source>
        <dbReference type="ARBA" id="ARBA00023224"/>
    </source>
</evidence>
<keyword evidence="10" id="KW-1185">Reference proteome</keyword>
<dbReference type="PROSITE" id="PS50111">
    <property type="entry name" value="CHEMOTAXIS_TRANSDUC_2"/>
    <property type="match status" value="1"/>
</dbReference>
<dbReference type="GO" id="GO:0016020">
    <property type="term" value="C:membrane"/>
    <property type="evidence" value="ECO:0007669"/>
    <property type="project" value="InterPro"/>
</dbReference>
<dbReference type="SUPFAM" id="SSF58104">
    <property type="entry name" value="Methyl-accepting chemotaxis protein (MCP) signaling domain"/>
    <property type="match status" value="1"/>
</dbReference>
<dbReference type="PRINTS" id="PR00260">
    <property type="entry name" value="CHEMTRNSDUCR"/>
</dbReference>
<dbReference type="Proteomes" id="UP000662200">
    <property type="component" value="Unassembled WGS sequence"/>
</dbReference>
<dbReference type="GO" id="GO:0006935">
    <property type="term" value="P:chemotaxis"/>
    <property type="evidence" value="ECO:0007669"/>
    <property type="project" value="InterPro"/>
</dbReference>
<evidence type="ECO:0000313" key="9">
    <source>
        <dbReference type="EMBL" id="GGK21182.1"/>
    </source>
</evidence>
<evidence type="ECO:0000259" key="7">
    <source>
        <dbReference type="PROSITE" id="PS50111"/>
    </source>
</evidence>
<dbReference type="PANTHER" id="PTHR32089:SF112">
    <property type="entry name" value="LYSOZYME-LIKE PROTEIN-RELATED"/>
    <property type="match status" value="1"/>
</dbReference>
<name>A0A8J3FG86_9ACTN</name>
<feature type="domain" description="HAMP" evidence="8">
    <location>
        <begin position="207"/>
        <end position="259"/>
    </location>
</feature>
<keyword evidence="1 6" id="KW-0812">Transmembrane</keyword>
<keyword evidence="2 6" id="KW-1133">Transmembrane helix</keyword>
<dbReference type="AlphaFoldDB" id="A0A8J3FG86"/>
<dbReference type="SMART" id="SM00283">
    <property type="entry name" value="MA"/>
    <property type="match status" value="1"/>
</dbReference>
<evidence type="ECO:0008006" key="11">
    <source>
        <dbReference type="Google" id="ProtNLM"/>
    </source>
</evidence>
<dbReference type="SMART" id="SM00304">
    <property type="entry name" value="HAMP"/>
    <property type="match status" value="1"/>
</dbReference>
<comment type="caution">
    <text evidence="9">The sequence shown here is derived from an EMBL/GenBank/DDBJ whole genome shotgun (WGS) entry which is preliminary data.</text>
</comment>
<protein>
    <recommendedName>
        <fullName evidence="11">Methyl-accepting chemotaxis protein</fullName>
    </recommendedName>
</protein>
<organism evidence="9 10">
    <name type="scientific">Pilimelia terevasa</name>
    <dbReference type="NCBI Taxonomy" id="53372"/>
    <lineage>
        <taxon>Bacteria</taxon>
        <taxon>Bacillati</taxon>
        <taxon>Actinomycetota</taxon>
        <taxon>Actinomycetes</taxon>
        <taxon>Micromonosporales</taxon>
        <taxon>Micromonosporaceae</taxon>
        <taxon>Pilimelia</taxon>
    </lineage>
</organism>
<feature type="transmembrane region" description="Helical" evidence="6">
    <location>
        <begin position="12"/>
        <end position="32"/>
    </location>
</feature>
<evidence type="ECO:0000256" key="6">
    <source>
        <dbReference type="SAM" id="Phobius"/>
    </source>
</evidence>
<dbReference type="PANTHER" id="PTHR32089">
    <property type="entry name" value="METHYL-ACCEPTING CHEMOTAXIS PROTEIN MCPB"/>
    <property type="match status" value="1"/>
</dbReference>
<proteinExistence type="inferred from homology"/>
<evidence type="ECO:0000256" key="4">
    <source>
        <dbReference type="ARBA" id="ARBA00029447"/>
    </source>
</evidence>
<keyword evidence="3 5" id="KW-0807">Transducer</keyword>
<evidence type="ECO:0000256" key="1">
    <source>
        <dbReference type="ARBA" id="ARBA00022692"/>
    </source>
</evidence>
<dbReference type="Gene3D" id="1.10.287.950">
    <property type="entry name" value="Methyl-accepting chemotaxis protein"/>
    <property type="match status" value="1"/>
</dbReference>
<feature type="domain" description="Methyl-accepting transducer" evidence="7">
    <location>
        <begin position="264"/>
        <end position="497"/>
    </location>
</feature>
<gene>
    <name evidence="9" type="ORF">GCM10010124_12120</name>
</gene>
<evidence type="ECO:0000256" key="2">
    <source>
        <dbReference type="ARBA" id="ARBA00022989"/>
    </source>
</evidence>
<dbReference type="RefSeq" id="WP_189113192.1">
    <property type="nucleotide sequence ID" value="NZ_BMQC01000003.1"/>
</dbReference>
<feature type="transmembrane region" description="Helical" evidence="6">
    <location>
        <begin position="186"/>
        <end position="205"/>
    </location>
</feature>
<dbReference type="Pfam" id="PF00672">
    <property type="entry name" value="HAMP"/>
    <property type="match status" value="1"/>
</dbReference>
<dbReference type="PROSITE" id="PS50885">
    <property type="entry name" value="HAMP"/>
    <property type="match status" value="1"/>
</dbReference>
<comment type="similarity">
    <text evidence="4">Belongs to the methyl-accepting chemotaxis (MCP) protein family.</text>
</comment>
<dbReference type="GO" id="GO:0007165">
    <property type="term" value="P:signal transduction"/>
    <property type="evidence" value="ECO:0007669"/>
    <property type="project" value="UniProtKB-KW"/>
</dbReference>
<sequence>MLRLSDIGVGRRIGLIFGAAALTVAGVALIGMQSRNALVGTADRLHTLEQARGLLNHLDTREAELKVNAYRAALESDLGDIAADMPDDVASVEETLAALDALPLPAALRAQVDGVRPAVAAFSDFVRGFVATAQRDQAAARRLEPEVAARNDVVDGELEKIHEWVDGAVAQAQAEMARTVSGTRTVTVVAILLGAALLLALCVPTGRSLLRGLRRVGDVLEAVADGDLTRRADLDTRDELGRMARSLDRATASIRESLRTVAGTADTVVGAAARLSEVNAGMADAARGTTAQTEASSADAEDISRSVQTVAAGAEEMGLSIREISRNTAEAVDVAGIAVTEASRAVSTVEQLGTSSAEIGNVVKLINSIAEQTNLLALNATIEAARAGEAGKGFAVVAGEVKDLAQETAKATGDIGGRITAIQADAAGAAEVIGRITEVIAKINDYQTTIASAVEEQTATTGEMSRGIGAVADGVGRIAGGLGEVAGRAASAADGLSEAERVSGDLEGSAAALQANLARFRV</sequence>
<dbReference type="InterPro" id="IPR003660">
    <property type="entry name" value="HAMP_dom"/>
</dbReference>
<evidence type="ECO:0000256" key="5">
    <source>
        <dbReference type="PROSITE-ProRule" id="PRU00284"/>
    </source>
</evidence>
<evidence type="ECO:0000259" key="8">
    <source>
        <dbReference type="PROSITE" id="PS50885"/>
    </source>
</evidence>
<accession>A0A8J3FG86</accession>
<reference evidence="9" key="1">
    <citation type="journal article" date="2014" name="Int. J. Syst. Evol. Microbiol.">
        <title>Complete genome sequence of Corynebacterium casei LMG S-19264T (=DSM 44701T), isolated from a smear-ripened cheese.</title>
        <authorList>
            <consortium name="US DOE Joint Genome Institute (JGI-PGF)"/>
            <person name="Walter F."/>
            <person name="Albersmeier A."/>
            <person name="Kalinowski J."/>
            <person name="Ruckert C."/>
        </authorList>
    </citation>
    <scope>NUCLEOTIDE SEQUENCE</scope>
    <source>
        <strain evidence="9">JCM 3091</strain>
    </source>
</reference>
<dbReference type="InterPro" id="IPR004089">
    <property type="entry name" value="MCPsignal_dom"/>
</dbReference>
<dbReference type="InterPro" id="IPR004090">
    <property type="entry name" value="Chemotax_Me-accpt_rcpt"/>
</dbReference>
<reference evidence="9" key="2">
    <citation type="submission" date="2020-09" db="EMBL/GenBank/DDBJ databases">
        <authorList>
            <person name="Sun Q."/>
            <person name="Ohkuma M."/>
        </authorList>
    </citation>
    <scope>NUCLEOTIDE SEQUENCE</scope>
    <source>
        <strain evidence="9">JCM 3091</strain>
    </source>
</reference>
<dbReference type="Pfam" id="PF00015">
    <property type="entry name" value="MCPsignal"/>
    <property type="match status" value="1"/>
</dbReference>
<dbReference type="GO" id="GO:0004888">
    <property type="term" value="F:transmembrane signaling receptor activity"/>
    <property type="evidence" value="ECO:0007669"/>
    <property type="project" value="InterPro"/>
</dbReference>
<dbReference type="EMBL" id="BMQC01000003">
    <property type="protein sequence ID" value="GGK21182.1"/>
    <property type="molecule type" value="Genomic_DNA"/>
</dbReference>
<keyword evidence="6" id="KW-0472">Membrane</keyword>
<dbReference type="CDD" id="cd06225">
    <property type="entry name" value="HAMP"/>
    <property type="match status" value="1"/>
</dbReference>
<evidence type="ECO:0000313" key="10">
    <source>
        <dbReference type="Proteomes" id="UP000662200"/>
    </source>
</evidence>